<feature type="repeat" description="WD" evidence="3">
    <location>
        <begin position="1415"/>
        <end position="1456"/>
    </location>
</feature>
<dbReference type="GeneID" id="6017815"/>
<dbReference type="InterPro" id="IPR056884">
    <property type="entry name" value="NPHP3-like_N"/>
</dbReference>
<evidence type="ECO:0000313" key="7">
    <source>
        <dbReference type="Proteomes" id="UP000001861"/>
    </source>
</evidence>
<dbReference type="InParanoid" id="A8PG40"/>
<dbReference type="PANTHER" id="PTHR44129">
    <property type="entry name" value="WD REPEAT-CONTAINING PROTEIN POP1"/>
    <property type="match status" value="1"/>
</dbReference>
<accession>A8PG40</accession>
<dbReference type="InterPro" id="IPR027417">
    <property type="entry name" value="P-loop_NTPase"/>
</dbReference>
<sequence length="1709" mass="190792">MSTMEREDRPAVSAPDERKSPSFLQSPPFSFFRSGSSPRVKSRTLSSDGSVYAEQAELSPSPSASGSPTPSVQAVRLKDGKDKFFPRSTTLPSITFSDSSTLLNPSSPPLKLHHLDDEKIRYGTFVKPVTAEPEGRSPLRSVQISGITVLLSTASKQPVSVRLFKNGSEFLKLPFVRGDSADPLRWNLKPHLTIRGDTNISLQVRKRRRWPKNPVLVEVPVSYDEVADVIPAFHDDITTYQLIIHEDPLIIVDVVADVEPLQANLQNAHDKAREIRSALDHLGKSRHFLEHLVHYGAAFSEHLEQSERCDRIVVGLAESMARTLGYIEDVEQFARLAQLKRALEDIRPLMEDTTNFILKYTNRSRTDKAFKTSFFRDEVDILKKRYDRFQEQFDRGLAVQSTVGIEDLLQRLASNEDDQILQDLKPRGLEFTSYPFSECMKGTRLSVLSAIDEWVHDLEASNVLWIRGFPGAGKTAIASTIVNQLRDLNRLGARFVFQRDQETVSTANALWRSVAYDLARLYPSVRRIIVERIREEDVDVETSNVRVLFRELIEEPLRECRDIPSGRLPVIVIDALDECGGRDGRRSIHRATLLQTLKRWPQLPTHFKLILTSRIEDDITKVLTPFSEIIDLSTGVTVKKKASDDIRHYLTYRFSKIAEDYDSLPSDWPGPVAIEDLTTRAAGLFLWAKTAVEFVNLGEPTSQLQLLLEGNGTLGDVDDLYSRVLEMSFRNPTPEVVQAFQDLVGVMIFAKRPLSEQDCIHLLPYSASMVEFIRKGLRSVLDDGNLLRFQHESFPEFLLNSETCPEEFRIREGPHHRNLAIVSLRLMLQELRFNICHFPSSHKRNDAVPDLPARAAHFITPALNYASCFWMDHVQMVPFDEEILDLVRQLLHEKLLYWFEVLSIIEEMYSASTMLDMLLDWVQPSEDQALIAFIEDAIKYLGSFAGVMAQSAPHIYISTLPFAPSNSLVARQYLPYFPRTIRITRGRCVDWPRIVFSVDEHDDAVNSVAFSRDGKLIVSASNDKTVRVWDAETGDPKSGPLEGHEGYVTTAVFSPDGRLVVSGSDDYTIRVWDADSGEEVAGPLSGHRNVISSIAFCPKGIYIASASYDNTIHLRLATDPQHGPVKILEHPAPVNTLAFSSHGARLASGSSDRIVRVWDVASGEVLNRFEGHTNSINCVVFSPDETTIASASEDETIRLWDLVTNSPIGAPLEGHTDAVTSIAFSQDGRRLISGAYDGILLLWEVSTGAIVGQFTGHWNGVTSVAFSPDGKRVLSGSCDETIAVWDAEVATESDGSEKEDSEYSLTPFLDIPAHQDNVKSISFSPDGRYIASGSDDETLRVWDAETGIQLPIGFHRDDLDGHHWYRFPLPPTHKHAVEVVSYSPDGQLMATGGGYNDETLCIWNSETGKLHIPVLRGHAGGITSLVWFPDSTRLASSSYDATVRIWNIGTGETVAGPYAPHTSWVTSLAITADGTRLASASRDHSIQVMDAETLEPVGEPLLGHGGSVNCVIFSPDGRFLASASNDRTIRLWNPESGEVVWVLKEAHRKSILCLSISRDGQYLASASVDKSINLWNVESGTLHLGPLEGHTGTIFSVAFNNDGTRLASSAEDETIRVWDVSSSDIQSDLADARPAEFADDSGYQNGWIVRSRNNYVDCLILWVPPWCRSEVWWPRNTAVIAEDPVKLDLTYFCHGTEWHRCVEPIDDWA</sequence>
<feature type="domain" description="Nephrocystin 3-like N-terminal" evidence="5">
    <location>
        <begin position="450"/>
        <end position="614"/>
    </location>
</feature>
<evidence type="ECO:0000256" key="3">
    <source>
        <dbReference type="PROSITE-ProRule" id="PRU00221"/>
    </source>
</evidence>
<feature type="repeat" description="WD" evidence="3">
    <location>
        <begin position="1127"/>
        <end position="1168"/>
    </location>
</feature>
<feature type="repeat" description="WD" evidence="3">
    <location>
        <begin position="1041"/>
        <end position="1082"/>
    </location>
</feature>
<dbReference type="OrthoDB" id="538223at2759"/>
<dbReference type="eggNOG" id="KOG4155">
    <property type="taxonomic scope" value="Eukaryota"/>
</dbReference>
<feature type="repeat" description="WD" evidence="3">
    <location>
        <begin position="1254"/>
        <end position="1286"/>
    </location>
</feature>
<dbReference type="InterPro" id="IPR059179">
    <property type="entry name" value="MLKL-like_MCAfunc"/>
</dbReference>
<evidence type="ECO:0000256" key="4">
    <source>
        <dbReference type="SAM" id="MobiDB-lite"/>
    </source>
</evidence>
<dbReference type="SUPFAM" id="SSF50978">
    <property type="entry name" value="WD40 repeat-like"/>
    <property type="match status" value="2"/>
</dbReference>
<evidence type="ECO:0000259" key="5">
    <source>
        <dbReference type="Pfam" id="PF24883"/>
    </source>
</evidence>
<dbReference type="Gene3D" id="3.40.50.300">
    <property type="entry name" value="P-loop containing nucleotide triphosphate hydrolases"/>
    <property type="match status" value="1"/>
</dbReference>
<feature type="repeat" description="WD" evidence="3">
    <location>
        <begin position="1212"/>
        <end position="1253"/>
    </location>
</feature>
<dbReference type="Pfam" id="PF24883">
    <property type="entry name" value="NPHP3_N"/>
    <property type="match status" value="1"/>
</dbReference>
<dbReference type="Proteomes" id="UP000001861">
    <property type="component" value="Unassembled WGS sequence"/>
</dbReference>
<dbReference type="InterPro" id="IPR020472">
    <property type="entry name" value="WD40_PAC1"/>
</dbReference>
<feature type="repeat" description="WD" evidence="3">
    <location>
        <begin position="1458"/>
        <end position="1499"/>
    </location>
</feature>
<feature type="repeat" description="WD" evidence="3">
    <location>
        <begin position="1084"/>
        <end position="1114"/>
    </location>
</feature>
<feature type="compositionally biased region" description="Low complexity" evidence="4">
    <location>
        <begin position="59"/>
        <end position="71"/>
    </location>
</feature>
<dbReference type="KEGG" id="cci:CC1G_08285"/>
<dbReference type="CDD" id="cd00200">
    <property type="entry name" value="WD40"/>
    <property type="match status" value="2"/>
</dbReference>
<feature type="compositionally biased region" description="Basic and acidic residues" evidence="4">
    <location>
        <begin position="1"/>
        <end position="20"/>
    </location>
</feature>
<dbReference type="PROSITE" id="PS50294">
    <property type="entry name" value="WD_REPEATS_REGION"/>
    <property type="match status" value="12"/>
</dbReference>
<dbReference type="STRING" id="240176.A8PG40"/>
<dbReference type="Gene3D" id="2.130.10.10">
    <property type="entry name" value="YVTN repeat-like/Quinoprotein amine dehydrogenase"/>
    <property type="match status" value="4"/>
</dbReference>
<gene>
    <name evidence="6" type="ORF">CC1G_08285</name>
</gene>
<dbReference type="RefSeq" id="XP_001841141.2">
    <property type="nucleotide sequence ID" value="XM_001841089.2"/>
</dbReference>
<keyword evidence="1 3" id="KW-0853">WD repeat</keyword>
<dbReference type="PROSITE" id="PS00678">
    <property type="entry name" value="WD_REPEATS_1"/>
    <property type="match status" value="9"/>
</dbReference>
<feature type="region of interest" description="Disordered" evidence="4">
    <location>
        <begin position="1"/>
        <end position="79"/>
    </location>
</feature>
<dbReference type="CDD" id="cd21037">
    <property type="entry name" value="MLKL_NTD"/>
    <property type="match status" value="1"/>
</dbReference>
<dbReference type="PROSITE" id="PS50082">
    <property type="entry name" value="WD_REPEATS_2"/>
    <property type="match status" value="13"/>
</dbReference>
<dbReference type="SUPFAM" id="SSF52540">
    <property type="entry name" value="P-loop containing nucleoside triphosphate hydrolases"/>
    <property type="match status" value="1"/>
</dbReference>
<dbReference type="Pfam" id="PF00400">
    <property type="entry name" value="WD40"/>
    <property type="match status" value="14"/>
</dbReference>
<feature type="repeat" description="WD" evidence="3">
    <location>
        <begin position="1587"/>
        <end position="1628"/>
    </location>
</feature>
<dbReference type="SMART" id="SM00320">
    <property type="entry name" value="WD40"/>
    <property type="match status" value="14"/>
</dbReference>
<dbReference type="InterPro" id="IPR036322">
    <property type="entry name" value="WD40_repeat_dom_sf"/>
</dbReference>
<dbReference type="InterPro" id="IPR015943">
    <property type="entry name" value="WD40/YVTN_repeat-like_dom_sf"/>
</dbReference>
<reference evidence="6 7" key="1">
    <citation type="journal article" date="2010" name="Proc. Natl. Acad. Sci. U.S.A.">
        <title>Insights into evolution of multicellular fungi from the assembled chromosomes of the mushroom Coprinopsis cinerea (Coprinus cinereus).</title>
        <authorList>
            <person name="Stajich J.E."/>
            <person name="Wilke S.K."/>
            <person name="Ahren D."/>
            <person name="Au C.H."/>
            <person name="Birren B.W."/>
            <person name="Borodovsky M."/>
            <person name="Burns C."/>
            <person name="Canback B."/>
            <person name="Casselton L.A."/>
            <person name="Cheng C.K."/>
            <person name="Deng J."/>
            <person name="Dietrich F.S."/>
            <person name="Fargo D.C."/>
            <person name="Farman M.L."/>
            <person name="Gathman A.C."/>
            <person name="Goldberg J."/>
            <person name="Guigo R."/>
            <person name="Hoegger P.J."/>
            <person name="Hooker J.B."/>
            <person name="Huggins A."/>
            <person name="James T.Y."/>
            <person name="Kamada T."/>
            <person name="Kilaru S."/>
            <person name="Kodira C."/>
            <person name="Kues U."/>
            <person name="Kupfer D."/>
            <person name="Kwan H.S."/>
            <person name="Lomsadze A."/>
            <person name="Li W."/>
            <person name="Lilly W.W."/>
            <person name="Ma L.J."/>
            <person name="Mackey A.J."/>
            <person name="Manning G."/>
            <person name="Martin F."/>
            <person name="Muraguchi H."/>
            <person name="Natvig D.O."/>
            <person name="Palmerini H."/>
            <person name="Ramesh M.A."/>
            <person name="Rehmeyer C.J."/>
            <person name="Roe B.A."/>
            <person name="Shenoy N."/>
            <person name="Stanke M."/>
            <person name="Ter-Hovhannisyan V."/>
            <person name="Tunlid A."/>
            <person name="Velagapudi R."/>
            <person name="Vision T.J."/>
            <person name="Zeng Q."/>
            <person name="Zolan M.E."/>
            <person name="Pukkila P.J."/>
        </authorList>
    </citation>
    <scope>NUCLEOTIDE SEQUENCE [LARGE SCALE GENOMIC DNA]</scope>
    <source>
        <strain evidence="7">Okayama-7 / 130 / ATCC MYA-4618 / FGSC 9003</strain>
    </source>
</reference>
<evidence type="ECO:0000256" key="2">
    <source>
        <dbReference type="ARBA" id="ARBA00022737"/>
    </source>
</evidence>
<dbReference type="InterPro" id="IPR019775">
    <property type="entry name" value="WD40_repeat_CS"/>
</dbReference>
<feature type="repeat" description="WD" evidence="3">
    <location>
        <begin position="1501"/>
        <end position="1542"/>
    </location>
</feature>
<feature type="repeat" description="WD" evidence="3">
    <location>
        <begin position="1311"/>
        <end position="1352"/>
    </location>
</feature>
<proteinExistence type="predicted"/>
<keyword evidence="7" id="KW-1185">Reference proteome</keyword>
<protein>
    <submittedName>
        <fullName evidence="6">HNWD1</fullName>
    </submittedName>
</protein>
<evidence type="ECO:0000313" key="6">
    <source>
        <dbReference type="EMBL" id="EAU80678.2"/>
    </source>
</evidence>
<dbReference type="HOGENOM" id="CLU_000288_6_3_1"/>
<dbReference type="InterPro" id="IPR001680">
    <property type="entry name" value="WD40_rpt"/>
</dbReference>
<dbReference type="PRINTS" id="PR00320">
    <property type="entry name" value="GPROTEINBRPT"/>
</dbReference>
<name>A8PG40_COPC7</name>
<comment type="caution">
    <text evidence="6">The sequence shown here is derived from an EMBL/GenBank/DDBJ whole genome shotgun (WGS) entry which is preliminary data.</text>
</comment>
<feature type="repeat" description="WD" evidence="3">
    <location>
        <begin position="998"/>
        <end position="1039"/>
    </location>
</feature>
<dbReference type="OMA" id="TTTGQCM"/>
<keyword evidence="2" id="KW-0677">Repeat</keyword>
<feature type="repeat" description="WD" evidence="3">
    <location>
        <begin position="1169"/>
        <end position="1210"/>
    </location>
</feature>
<feature type="compositionally biased region" description="Low complexity" evidence="4">
    <location>
        <begin position="21"/>
        <end position="39"/>
    </location>
</feature>
<dbReference type="InterPro" id="IPR050349">
    <property type="entry name" value="WD_LIS1/nudF_dynein_reg"/>
</dbReference>
<evidence type="ECO:0000256" key="1">
    <source>
        <dbReference type="ARBA" id="ARBA00022574"/>
    </source>
</evidence>
<feature type="repeat" description="WD" evidence="3">
    <location>
        <begin position="1544"/>
        <end position="1580"/>
    </location>
</feature>
<dbReference type="VEuPathDB" id="FungiDB:CC1G_08285"/>
<dbReference type="EMBL" id="AACS02000002">
    <property type="protein sequence ID" value="EAU80678.2"/>
    <property type="molecule type" value="Genomic_DNA"/>
</dbReference>
<organism evidence="6 7">
    <name type="scientific">Coprinopsis cinerea (strain Okayama-7 / 130 / ATCC MYA-4618 / FGSC 9003)</name>
    <name type="common">Inky cap fungus</name>
    <name type="synonym">Hormographiella aspergillata</name>
    <dbReference type="NCBI Taxonomy" id="240176"/>
    <lineage>
        <taxon>Eukaryota</taxon>
        <taxon>Fungi</taxon>
        <taxon>Dikarya</taxon>
        <taxon>Basidiomycota</taxon>
        <taxon>Agaricomycotina</taxon>
        <taxon>Agaricomycetes</taxon>
        <taxon>Agaricomycetidae</taxon>
        <taxon>Agaricales</taxon>
        <taxon>Agaricineae</taxon>
        <taxon>Psathyrellaceae</taxon>
        <taxon>Coprinopsis</taxon>
    </lineage>
</organism>